<evidence type="ECO:0000256" key="5">
    <source>
        <dbReference type="ARBA" id="ARBA00023163"/>
    </source>
</evidence>
<dbReference type="GO" id="GO:0016987">
    <property type="term" value="F:sigma factor activity"/>
    <property type="evidence" value="ECO:0007669"/>
    <property type="project" value="UniProtKB-KW"/>
</dbReference>
<evidence type="ECO:0000313" key="8">
    <source>
        <dbReference type="EMBL" id="TYP98021.1"/>
    </source>
</evidence>
<evidence type="ECO:0000313" key="9">
    <source>
        <dbReference type="Proteomes" id="UP000323136"/>
    </source>
</evidence>
<evidence type="ECO:0000256" key="4">
    <source>
        <dbReference type="ARBA" id="ARBA00023125"/>
    </source>
</evidence>
<dbReference type="GO" id="GO:0006352">
    <property type="term" value="P:DNA-templated transcription initiation"/>
    <property type="evidence" value="ECO:0007669"/>
    <property type="project" value="InterPro"/>
</dbReference>
<keyword evidence="5" id="KW-0804">Transcription</keyword>
<dbReference type="AlphaFoldDB" id="A0A5S5DQ44"/>
<dbReference type="Pfam" id="PF04542">
    <property type="entry name" value="Sigma70_r2"/>
    <property type="match status" value="1"/>
</dbReference>
<sequence length="189" mass="22275">MKIEKYNQVWDIWMESKDRLYKYMKSRFKNEELAKDVTQDVLLKIHKSCCSGKEIENINSWLFQITHNVALDILKKEKRQQNLTQFSNDKDENIWVKISSFLEPMIDFLPEKYALPLKMSDIEGEKQKDIALKLGLGLSATKSRIQRAREMLKNEILTCCNFKLDKNGIPIYDEVLSVCKPLKKLNQKK</sequence>
<dbReference type="InterPro" id="IPR014284">
    <property type="entry name" value="RNA_pol_sigma-70_dom"/>
</dbReference>
<dbReference type="RefSeq" id="WP_148870358.1">
    <property type="nucleotide sequence ID" value="NZ_VNIA01000003.1"/>
</dbReference>
<evidence type="ECO:0000256" key="3">
    <source>
        <dbReference type="ARBA" id="ARBA00023082"/>
    </source>
</evidence>
<organism evidence="8 9">
    <name type="scientific">Tenacibaculum adriaticum</name>
    <dbReference type="NCBI Taxonomy" id="413713"/>
    <lineage>
        <taxon>Bacteria</taxon>
        <taxon>Pseudomonadati</taxon>
        <taxon>Bacteroidota</taxon>
        <taxon>Flavobacteriia</taxon>
        <taxon>Flavobacteriales</taxon>
        <taxon>Flavobacteriaceae</taxon>
        <taxon>Tenacibaculum</taxon>
    </lineage>
</organism>
<keyword evidence="2" id="KW-0805">Transcription regulation</keyword>
<dbReference type="InterPro" id="IPR013325">
    <property type="entry name" value="RNA_pol_sigma_r2"/>
</dbReference>
<keyword evidence="3" id="KW-0731">Sigma factor</keyword>
<feature type="domain" description="RNA polymerase sigma factor 70 region 4 type 2" evidence="7">
    <location>
        <begin position="106"/>
        <end position="152"/>
    </location>
</feature>
<dbReference type="InterPro" id="IPR013249">
    <property type="entry name" value="RNA_pol_sigma70_r4_t2"/>
</dbReference>
<comment type="caution">
    <text evidence="8">The sequence shown here is derived from an EMBL/GenBank/DDBJ whole genome shotgun (WGS) entry which is preliminary data.</text>
</comment>
<evidence type="ECO:0000259" key="6">
    <source>
        <dbReference type="Pfam" id="PF04542"/>
    </source>
</evidence>
<evidence type="ECO:0000256" key="1">
    <source>
        <dbReference type="ARBA" id="ARBA00010641"/>
    </source>
</evidence>
<dbReference type="InterPro" id="IPR036388">
    <property type="entry name" value="WH-like_DNA-bd_sf"/>
</dbReference>
<dbReference type="Proteomes" id="UP000323136">
    <property type="component" value="Unassembled WGS sequence"/>
</dbReference>
<dbReference type="Gene3D" id="1.10.1740.10">
    <property type="match status" value="1"/>
</dbReference>
<accession>A0A5S5DQ44</accession>
<dbReference type="InterPro" id="IPR013324">
    <property type="entry name" value="RNA_pol_sigma_r3/r4-like"/>
</dbReference>
<proteinExistence type="inferred from homology"/>
<dbReference type="EMBL" id="VNIA01000003">
    <property type="protein sequence ID" value="TYP98021.1"/>
    <property type="molecule type" value="Genomic_DNA"/>
</dbReference>
<dbReference type="SUPFAM" id="SSF88946">
    <property type="entry name" value="Sigma2 domain of RNA polymerase sigma factors"/>
    <property type="match status" value="1"/>
</dbReference>
<dbReference type="InterPro" id="IPR007627">
    <property type="entry name" value="RNA_pol_sigma70_r2"/>
</dbReference>
<keyword evidence="4" id="KW-0238">DNA-binding</keyword>
<dbReference type="PANTHER" id="PTHR43133:SF8">
    <property type="entry name" value="RNA POLYMERASE SIGMA FACTOR HI_1459-RELATED"/>
    <property type="match status" value="1"/>
</dbReference>
<dbReference type="InterPro" id="IPR039425">
    <property type="entry name" value="RNA_pol_sigma-70-like"/>
</dbReference>
<evidence type="ECO:0000259" key="7">
    <source>
        <dbReference type="Pfam" id="PF08281"/>
    </source>
</evidence>
<dbReference type="OrthoDB" id="9795666at2"/>
<dbReference type="SUPFAM" id="SSF88659">
    <property type="entry name" value="Sigma3 and sigma4 domains of RNA polymerase sigma factors"/>
    <property type="match status" value="1"/>
</dbReference>
<reference evidence="8 9" key="1">
    <citation type="submission" date="2019-07" db="EMBL/GenBank/DDBJ databases">
        <title>Genomic Encyclopedia of Type Strains, Phase IV (KMG-IV): sequencing the most valuable type-strain genomes for metagenomic binning, comparative biology and taxonomic classification.</title>
        <authorList>
            <person name="Goeker M."/>
        </authorList>
    </citation>
    <scope>NUCLEOTIDE SEQUENCE [LARGE SCALE GENOMIC DNA]</scope>
    <source>
        <strain evidence="8 9">DSM 18961</strain>
    </source>
</reference>
<comment type="similarity">
    <text evidence="1">Belongs to the sigma-70 factor family. ECF subfamily.</text>
</comment>
<evidence type="ECO:0000256" key="2">
    <source>
        <dbReference type="ARBA" id="ARBA00023015"/>
    </source>
</evidence>
<dbReference type="PANTHER" id="PTHR43133">
    <property type="entry name" value="RNA POLYMERASE ECF-TYPE SIGMA FACTO"/>
    <property type="match status" value="1"/>
</dbReference>
<dbReference type="GO" id="GO:0003677">
    <property type="term" value="F:DNA binding"/>
    <property type="evidence" value="ECO:0007669"/>
    <property type="project" value="UniProtKB-KW"/>
</dbReference>
<gene>
    <name evidence="8" type="ORF">C7447_103189</name>
</gene>
<feature type="domain" description="RNA polymerase sigma-70 region 2" evidence="6">
    <location>
        <begin position="16"/>
        <end position="79"/>
    </location>
</feature>
<dbReference type="Pfam" id="PF08281">
    <property type="entry name" value="Sigma70_r4_2"/>
    <property type="match status" value="1"/>
</dbReference>
<dbReference type="Gene3D" id="1.10.10.10">
    <property type="entry name" value="Winged helix-like DNA-binding domain superfamily/Winged helix DNA-binding domain"/>
    <property type="match status" value="1"/>
</dbReference>
<protein>
    <submittedName>
        <fullName evidence="8">RNA polymerase sigma (SigZ) subunit</fullName>
    </submittedName>
</protein>
<keyword evidence="9" id="KW-1185">Reference proteome</keyword>
<name>A0A5S5DQ44_9FLAO</name>
<dbReference type="NCBIfam" id="TIGR02937">
    <property type="entry name" value="sigma70-ECF"/>
    <property type="match status" value="1"/>
</dbReference>